<keyword evidence="11 18" id="KW-1133">Transmembrane helix</keyword>
<feature type="compositionally biased region" description="Low complexity" evidence="17">
    <location>
        <begin position="700"/>
        <end position="712"/>
    </location>
</feature>
<keyword evidence="14" id="KW-0406">Ion transport</keyword>
<keyword evidence="16" id="KW-0739">Sodium transport</keyword>
<dbReference type="PANTHER" id="PTHR12758">
    <property type="entry name" value="APOPTOSIS INHIBITOR 5-RELATED"/>
    <property type="match status" value="1"/>
</dbReference>
<keyword evidence="7 18" id="KW-0812">Transmembrane</keyword>
<keyword evidence="6" id="KW-0109">Calcium transport</keyword>
<gene>
    <name evidence="20" type="ORF">Scaly_2276500</name>
</gene>
<protein>
    <submittedName>
        <fullName evidence="20">Sodium/calcium exchanger NCL</fullName>
    </submittedName>
</protein>
<accession>A0AAW2MAH2</accession>
<evidence type="ECO:0000256" key="17">
    <source>
        <dbReference type="SAM" id="MobiDB-lite"/>
    </source>
</evidence>
<keyword evidence="10" id="KW-0106">Calcium</keyword>
<dbReference type="PROSITE" id="PS00018">
    <property type="entry name" value="EF_HAND_1"/>
    <property type="match status" value="1"/>
</dbReference>
<dbReference type="InterPro" id="IPR008383">
    <property type="entry name" value="API5"/>
</dbReference>
<feature type="transmembrane region" description="Helical" evidence="18">
    <location>
        <begin position="892"/>
        <end position="916"/>
    </location>
</feature>
<feature type="region of interest" description="Disordered" evidence="17">
    <location>
        <begin position="595"/>
        <end position="648"/>
    </location>
</feature>
<sequence length="1319" mass="143008">MAEPTDDSRDIEKLYEYGEKLNEAKDKSQNQKDYEGIIAAANGSVKAKQLAAQLIPKFFKYFPELSEQALDQHLYLCEDEELGVRVQAIRGLPLFCKDTPEHLAKIVDILGQLLIAGDNVERDAVHKALMSLLRQDVKTSLTALFKHIGSTDDRNAEDLSAWESIREKVLCFIRDKVFPLKAELLKPKDEMERHITNLVKQNLQDVTAAEFKLFMDFLKSLSLFGQNAPVERIQELVEIIEGQADLDAQFNVSDGDHIDRFISCLQMAIPFFMRGASSSKFFNYLAKQIIPVFDKLPEERKLDLLKSLAECSLYAKPQDSRQLLPSVVQLLKKYMVRRKIEEINFTCIECLLYAFHHLAHKTPNATNSLCGYKIVTGQPSDRLGEDFSEQFKDFTERLSTIEELAKAMNKKLTQGMAEQNKAMAAAKTEDEKEVIKKQRQNATAGLRSCNNILAMTQPLHGKAPSFIGDQKISLSWKEVTKAAVTSGAGAAGQKRTATATNGSGTNATKKGRGAGGLPNQLLNRAFEGLNDTRSGGRGTGGGGSSSAAAAAEVGLLVSGTASPNATATVVALAVAHGSEGDAVAHRIWAMRRPRFRATASPSPDLGDAGRPDLGRGGGWGGAGRRRRPSYLGDGSPSPDLATASPKPWEGRRVARATVALAVEGDAVAIVSGRRVALTRSGRRRRPDLGKGRGVGRGRRSPSPSRATPSPGSEGDGVALVTGDAGRPDLFWSRRPEGRGGGAVGGVVAVEAMGGPKHALALVFILVLCGLACARLIPDQSDLISDDGVVGASKFPPLLRLPAAEEVCEQTYGFMPCTSTALGNLFLILVYGYLMFLAATYLSNGSELLLEILGPGIVGGLFLPVLGALPDAMLILVSGLSGSRETAQSQVSVGMGLLAGSTVMLLTLIWGTCIIVGKCDIENSVAVDSKDTKAFSLAGSGISTDIWTSYASIIMAISVIPFIIVQLPQILHSNSGRHLAVLIALIVSASLLIAYCLYQVFQPMVQRRRIAYAKHKHVVAGILKHLKMHAFGKLFGEDGKPNVEVLRRLFRMIDDNKDGYLSHTELRALIVGIRFSEINLDEDDAVVKLMKDLDSSRDSRVDLNEFISTVARWLEEAKGAKAPNHTGSMKFIDDFHEQTRREHDLLGDQGDEAAEGVDNPRWTSVKAVLLLLLGTVIAAVFADPLVDAVDNFSTATSIPSFFISFIVLPLATNSSEAVSAIIFASRKNLRSASLTFSELYGAVTMNNVLCLSVFLALVYVRGLVWDFSSEVLVILIVCVVMGVFASIRTTFPLWTSLLAFLLYPFSLALVYVLDYVFGWS</sequence>
<dbReference type="GO" id="GO:0043067">
    <property type="term" value="P:regulation of programmed cell death"/>
    <property type="evidence" value="ECO:0007669"/>
    <property type="project" value="TreeGrafter"/>
</dbReference>
<comment type="subcellular location">
    <subcellularLocation>
        <location evidence="1">Cell membrane</location>
        <topology evidence="1">Multi-pass membrane protein</topology>
    </subcellularLocation>
</comment>
<keyword evidence="15 18" id="KW-0472">Membrane</keyword>
<keyword evidence="8" id="KW-0479">Metal-binding</keyword>
<dbReference type="Pfam" id="PF13499">
    <property type="entry name" value="EF-hand_7"/>
    <property type="match status" value="1"/>
</dbReference>
<feature type="region of interest" description="Disordered" evidence="17">
    <location>
        <begin position="678"/>
        <end position="721"/>
    </location>
</feature>
<feature type="transmembrane region" description="Helical" evidence="18">
    <location>
        <begin position="1296"/>
        <end position="1316"/>
    </location>
</feature>
<dbReference type="GO" id="GO:0015297">
    <property type="term" value="F:antiporter activity"/>
    <property type="evidence" value="ECO:0007669"/>
    <property type="project" value="UniProtKB-KW"/>
</dbReference>
<evidence type="ECO:0000313" key="20">
    <source>
        <dbReference type="EMBL" id="KAL0328439.1"/>
    </source>
</evidence>
<dbReference type="SUPFAM" id="SSF48371">
    <property type="entry name" value="ARM repeat"/>
    <property type="match status" value="1"/>
</dbReference>
<evidence type="ECO:0000256" key="14">
    <source>
        <dbReference type="ARBA" id="ARBA00023065"/>
    </source>
</evidence>
<dbReference type="PROSITE" id="PS50222">
    <property type="entry name" value="EF_HAND_2"/>
    <property type="match status" value="1"/>
</dbReference>
<feature type="region of interest" description="Disordered" evidence="17">
    <location>
        <begin position="486"/>
        <end position="518"/>
    </location>
</feature>
<dbReference type="CDD" id="cd00051">
    <property type="entry name" value="EFh"/>
    <property type="match status" value="1"/>
</dbReference>
<evidence type="ECO:0000256" key="7">
    <source>
        <dbReference type="ARBA" id="ARBA00022692"/>
    </source>
</evidence>
<dbReference type="GO" id="GO:0005634">
    <property type="term" value="C:nucleus"/>
    <property type="evidence" value="ECO:0007669"/>
    <property type="project" value="TreeGrafter"/>
</dbReference>
<feature type="compositionally biased region" description="Low complexity" evidence="17">
    <location>
        <begin position="496"/>
        <end position="508"/>
    </location>
</feature>
<evidence type="ECO:0000256" key="15">
    <source>
        <dbReference type="ARBA" id="ARBA00023136"/>
    </source>
</evidence>
<evidence type="ECO:0000256" key="11">
    <source>
        <dbReference type="ARBA" id="ARBA00022989"/>
    </source>
</evidence>
<dbReference type="InterPro" id="IPR018247">
    <property type="entry name" value="EF_Hand_1_Ca_BS"/>
</dbReference>
<proteinExistence type="inferred from homology"/>
<dbReference type="InterPro" id="IPR011992">
    <property type="entry name" value="EF-hand-dom_pair"/>
</dbReference>
<evidence type="ECO:0000259" key="19">
    <source>
        <dbReference type="PROSITE" id="PS50222"/>
    </source>
</evidence>
<keyword evidence="13" id="KW-0915">Sodium</keyword>
<keyword evidence="3" id="KW-0813">Transport</keyword>
<organism evidence="20">
    <name type="scientific">Sesamum calycinum</name>
    <dbReference type="NCBI Taxonomy" id="2727403"/>
    <lineage>
        <taxon>Eukaryota</taxon>
        <taxon>Viridiplantae</taxon>
        <taxon>Streptophyta</taxon>
        <taxon>Embryophyta</taxon>
        <taxon>Tracheophyta</taxon>
        <taxon>Spermatophyta</taxon>
        <taxon>Magnoliopsida</taxon>
        <taxon>eudicotyledons</taxon>
        <taxon>Gunneridae</taxon>
        <taxon>Pentapetalae</taxon>
        <taxon>asterids</taxon>
        <taxon>lamiids</taxon>
        <taxon>Lamiales</taxon>
        <taxon>Pedaliaceae</taxon>
        <taxon>Sesamum</taxon>
    </lineage>
</organism>
<reference evidence="20" key="1">
    <citation type="submission" date="2020-06" db="EMBL/GenBank/DDBJ databases">
        <authorList>
            <person name="Li T."/>
            <person name="Hu X."/>
            <person name="Zhang T."/>
            <person name="Song X."/>
            <person name="Zhang H."/>
            <person name="Dai N."/>
            <person name="Sheng W."/>
            <person name="Hou X."/>
            <person name="Wei L."/>
        </authorList>
    </citation>
    <scope>NUCLEOTIDE SEQUENCE</scope>
    <source>
        <strain evidence="20">KEN8</strain>
        <tissue evidence="20">Leaf</tissue>
    </source>
</reference>
<keyword evidence="9" id="KW-0677">Repeat</keyword>
<keyword evidence="5" id="KW-1003">Cell membrane</keyword>
<comment type="caution">
    <text evidence="20">The sequence shown here is derived from an EMBL/GenBank/DDBJ whole genome shotgun (WGS) entry which is preliminary data.</text>
</comment>
<evidence type="ECO:0000256" key="13">
    <source>
        <dbReference type="ARBA" id="ARBA00023053"/>
    </source>
</evidence>
<evidence type="ECO:0000256" key="16">
    <source>
        <dbReference type="ARBA" id="ARBA00023201"/>
    </source>
</evidence>
<dbReference type="Pfam" id="PF01699">
    <property type="entry name" value="Na_Ca_ex"/>
    <property type="match status" value="2"/>
</dbReference>
<dbReference type="SMART" id="SM00054">
    <property type="entry name" value="EFh"/>
    <property type="match status" value="2"/>
</dbReference>
<dbReference type="EMBL" id="JACGWM010000014">
    <property type="protein sequence ID" value="KAL0328439.1"/>
    <property type="molecule type" value="Genomic_DNA"/>
</dbReference>
<evidence type="ECO:0000256" key="4">
    <source>
        <dbReference type="ARBA" id="ARBA00022449"/>
    </source>
</evidence>
<dbReference type="InterPro" id="IPR004837">
    <property type="entry name" value="NaCa_Exmemb"/>
</dbReference>
<keyword evidence="12" id="KW-0346">Stress response</keyword>
<evidence type="ECO:0000256" key="8">
    <source>
        <dbReference type="ARBA" id="ARBA00022723"/>
    </source>
</evidence>
<feature type="transmembrane region" description="Helical" evidence="18">
    <location>
        <begin position="945"/>
        <end position="966"/>
    </location>
</feature>
<feature type="domain" description="EF-hand" evidence="19">
    <location>
        <begin position="1040"/>
        <end position="1075"/>
    </location>
</feature>
<feature type="transmembrane region" description="Helical" evidence="18">
    <location>
        <begin position="978"/>
        <end position="1000"/>
    </location>
</feature>
<evidence type="ECO:0000256" key="9">
    <source>
        <dbReference type="ARBA" id="ARBA00022737"/>
    </source>
</evidence>
<name>A0AAW2MAH2_9LAMI</name>
<dbReference type="PANTHER" id="PTHR12758:SF20">
    <property type="entry name" value="APOPTOSIS INHIBITOR 5-LIKE"/>
    <property type="match status" value="1"/>
</dbReference>
<keyword evidence="4" id="KW-0050">Antiport</keyword>
<dbReference type="Pfam" id="PF05918">
    <property type="entry name" value="API5"/>
    <property type="match status" value="1"/>
</dbReference>
<dbReference type="InterPro" id="IPR002048">
    <property type="entry name" value="EF_hand_dom"/>
</dbReference>
<evidence type="ECO:0000256" key="10">
    <source>
        <dbReference type="ARBA" id="ARBA00022837"/>
    </source>
</evidence>
<dbReference type="GO" id="GO:0005886">
    <property type="term" value="C:plasma membrane"/>
    <property type="evidence" value="ECO:0007669"/>
    <property type="project" value="UniProtKB-SubCell"/>
</dbReference>
<dbReference type="GO" id="GO:0003729">
    <property type="term" value="F:mRNA binding"/>
    <property type="evidence" value="ECO:0007669"/>
    <property type="project" value="TreeGrafter"/>
</dbReference>
<comment type="similarity">
    <text evidence="2">Belongs to the Ca(2+):cation antiporter (CaCA) (TC 2.A.19) family.</text>
</comment>
<reference evidence="20" key="2">
    <citation type="journal article" date="2024" name="Plant">
        <title>Genomic evolution and insights into agronomic trait innovations of Sesamum species.</title>
        <authorList>
            <person name="Miao H."/>
            <person name="Wang L."/>
            <person name="Qu L."/>
            <person name="Liu H."/>
            <person name="Sun Y."/>
            <person name="Le M."/>
            <person name="Wang Q."/>
            <person name="Wei S."/>
            <person name="Zheng Y."/>
            <person name="Lin W."/>
            <person name="Duan Y."/>
            <person name="Cao H."/>
            <person name="Xiong S."/>
            <person name="Wang X."/>
            <person name="Wei L."/>
            <person name="Li C."/>
            <person name="Ma Q."/>
            <person name="Ju M."/>
            <person name="Zhao R."/>
            <person name="Li G."/>
            <person name="Mu C."/>
            <person name="Tian Q."/>
            <person name="Mei H."/>
            <person name="Zhang T."/>
            <person name="Gao T."/>
            <person name="Zhang H."/>
        </authorList>
    </citation>
    <scope>NUCLEOTIDE SEQUENCE</scope>
    <source>
        <strain evidence="20">KEN8</strain>
    </source>
</reference>
<evidence type="ECO:0000256" key="5">
    <source>
        <dbReference type="ARBA" id="ARBA00022475"/>
    </source>
</evidence>
<dbReference type="GO" id="GO:0006814">
    <property type="term" value="P:sodium ion transport"/>
    <property type="evidence" value="ECO:0007669"/>
    <property type="project" value="UniProtKB-KW"/>
</dbReference>
<dbReference type="GO" id="GO:0005509">
    <property type="term" value="F:calcium ion binding"/>
    <property type="evidence" value="ECO:0007669"/>
    <property type="project" value="InterPro"/>
</dbReference>
<evidence type="ECO:0000256" key="18">
    <source>
        <dbReference type="SAM" id="Phobius"/>
    </source>
</evidence>
<evidence type="ECO:0000256" key="12">
    <source>
        <dbReference type="ARBA" id="ARBA00023016"/>
    </source>
</evidence>
<dbReference type="FunFam" id="1.20.1420.30:FF:000019">
    <property type="entry name" value="Sodium/calcium exchanger NCL2"/>
    <property type="match status" value="1"/>
</dbReference>
<dbReference type="InterPro" id="IPR044880">
    <property type="entry name" value="NCX_ion-bd_dom_sf"/>
</dbReference>
<evidence type="ECO:0000256" key="3">
    <source>
        <dbReference type="ARBA" id="ARBA00022448"/>
    </source>
</evidence>
<feature type="transmembrane region" description="Helical" evidence="18">
    <location>
        <begin position="1166"/>
        <end position="1188"/>
    </location>
</feature>
<evidence type="ECO:0000256" key="1">
    <source>
        <dbReference type="ARBA" id="ARBA00004651"/>
    </source>
</evidence>
<feature type="transmembrane region" description="Helical" evidence="18">
    <location>
        <begin position="1238"/>
        <end position="1259"/>
    </location>
</feature>
<dbReference type="GO" id="GO:0006816">
    <property type="term" value="P:calcium ion transport"/>
    <property type="evidence" value="ECO:0007669"/>
    <property type="project" value="UniProtKB-KW"/>
</dbReference>
<evidence type="ECO:0000256" key="2">
    <source>
        <dbReference type="ARBA" id="ARBA00008170"/>
    </source>
</evidence>
<feature type="transmembrane region" description="Helical" evidence="18">
    <location>
        <begin position="820"/>
        <end position="840"/>
    </location>
</feature>
<dbReference type="Gene3D" id="1.10.238.10">
    <property type="entry name" value="EF-hand"/>
    <property type="match status" value="1"/>
</dbReference>
<dbReference type="Gene3D" id="1.20.1420.30">
    <property type="entry name" value="NCX, central ion-binding region"/>
    <property type="match status" value="1"/>
</dbReference>
<evidence type="ECO:0000256" key="6">
    <source>
        <dbReference type="ARBA" id="ARBA00022568"/>
    </source>
</evidence>
<feature type="transmembrane region" description="Helical" evidence="18">
    <location>
        <begin position="1271"/>
        <end position="1290"/>
    </location>
</feature>
<dbReference type="SUPFAM" id="SSF47473">
    <property type="entry name" value="EF-hand"/>
    <property type="match status" value="1"/>
</dbReference>
<feature type="transmembrane region" description="Helical" evidence="18">
    <location>
        <begin position="1200"/>
        <end position="1223"/>
    </location>
</feature>
<dbReference type="InterPro" id="IPR016024">
    <property type="entry name" value="ARM-type_fold"/>
</dbReference>